<sequence length="107" mass="12315">MHMQKVYENQNNLLEVICTLTNVPMCPLYAYVDVGGLSRNSARRLRLSSSSPLPRELPPPQRESALCDVRRSCTFARKPQTTDVLVEDFGDDDRQYKRRNSDTNRLV</sequence>
<protein>
    <submittedName>
        <fullName evidence="1">Uncharacterized protein</fullName>
    </submittedName>
</protein>
<gene>
    <name evidence="1" type="ORF">WA026_021474</name>
</gene>
<name>A0AAW1UID5_9CUCU</name>
<evidence type="ECO:0000313" key="1">
    <source>
        <dbReference type="EMBL" id="KAK9882443.1"/>
    </source>
</evidence>
<reference evidence="1 2" key="1">
    <citation type="submission" date="2023-03" db="EMBL/GenBank/DDBJ databases">
        <title>Genome insight into feeding habits of ladybird beetles.</title>
        <authorList>
            <person name="Li H.-S."/>
            <person name="Huang Y.-H."/>
            <person name="Pang H."/>
        </authorList>
    </citation>
    <scope>NUCLEOTIDE SEQUENCE [LARGE SCALE GENOMIC DNA]</scope>
    <source>
        <strain evidence="1">SYSU_2023b</strain>
        <tissue evidence="1">Whole body</tissue>
    </source>
</reference>
<dbReference type="AlphaFoldDB" id="A0AAW1UID5"/>
<dbReference type="EMBL" id="JARQZJ010000076">
    <property type="protein sequence ID" value="KAK9882443.1"/>
    <property type="molecule type" value="Genomic_DNA"/>
</dbReference>
<evidence type="ECO:0000313" key="2">
    <source>
        <dbReference type="Proteomes" id="UP001431783"/>
    </source>
</evidence>
<proteinExistence type="predicted"/>
<accession>A0AAW1UID5</accession>
<keyword evidence="2" id="KW-1185">Reference proteome</keyword>
<dbReference type="Proteomes" id="UP001431783">
    <property type="component" value="Unassembled WGS sequence"/>
</dbReference>
<comment type="caution">
    <text evidence="1">The sequence shown here is derived from an EMBL/GenBank/DDBJ whole genome shotgun (WGS) entry which is preliminary data.</text>
</comment>
<organism evidence="1 2">
    <name type="scientific">Henosepilachna vigintioctopunctata</name>
    <dbReference type="NCBI Taxonomy" id="420089"/>
    <lineage>
        <taxon>Eukaryota</taxon>
        <taxon>Metazoa</taxon>
        <taxon>Ecdysozoa</taxon>
        <taxon>Arthropoda</taxon>
        <taxon>Hexapoda</taxon>
        <taxon>Insecta</taxon>
        <taxon>Pterygota</taxon>
        <taxon>Neoptera</taxon>
        <taxon>Endopterygota</taxon>
        <taxon>Coleoptera</taxon>
        <taxon>Polyphaga</taxon>
        <taxon>Cucujiformia</taxon>
        <taxon>Coccinelloidea</taxon>
        <taxon>Coccinellidae</taxon>
        <taxon>Epilachninae</taxon>
        <taxon>Epilachnini</taxon>
        <taxon>Henosepilachna</taxon>
    </lineage>
</organism>